<accession>A0ABT3SUH5</accession>
<dbReference type="SUPFAM" id="SSF53756">
    <property type="entry name" value="UDP-Glycosyltransferase/glycogen phosphorylase"/>
    <property type="match status" value="1"/>
</dbReference>
<evidence type="ECO:0000313" key="4">
    <source>
        <dbReference type="Proteomes" id="UP001143307"/>
    </source>
</evidence>
<sequence length="424" mass="49651">MNEVRQKLVLVADVKNWAFCNIATHIRKNLSHRYDIAIIYQDTYDNWFDSIDDAIFERNADIVHFFWRETALNFFMNPWVITGFLKMKEISVDVFATRIANTVITTSIYDHLFLEAHEIEDRQGKISFFDGYSASSVKLRDIYRDRYGAGPTNVIQDGVDTELFTMWDQNRFDSDQEKRMVVGWVGNSTWNPNESGIDSKGFNTIVKPVISELEECGYPISGLFADRNIMWIPREEMPAYYNSIDILVCASQIEGTPNPILEAMACGVPVITTNVGVVNEVLGPKQSRYIIDARNAETLKKHLIHLCENREELAELSAENLRSIESHTWQDKMTSWLFLWDSAQERNMARRSYKEAILKSWVKERMHTDDLESELQARKKANQRLRETIHCLHEEREVMNRRLAIRVTKKIHWLWRGLKQRRFE</sequence>
<gene>
    <name evidence="3" type="ORF">EYC87_08360</name>
</gene>
<name>A0ABT3SUH5_9GAMM</name>
<keyword evidence="4" id="KW-1185">Reference proteome</keyword>
<evidence type="ECO:0000256" key="1">
    <source>
        <dbReference type="SAM" id="Coils"/>
    </source>
</evidence>
<dbReference type="PANTHER" id="PTHR12526">
    <property type="entry name" value="GLYCOSYLTRANSFERASE"/>
    <property type="match status" value="1"/>
</dbReference>
<dbReference type="EMBL" id="SHNP01000003">
    <property type="protein sequence ID" value="MCX2973590.1"/>
    <property type="molecule type" value="Genomic_DNA"/>
</dbReference>
<dbReference type="CDD" id="cd03801">
    <property type="entry name" value="GT4_PimA-like"/>
    <property type="match status" value="1"/>
</dbReference>
<comment type="caution">
    <text evidence="3">The sequence shown here is derived from an EMBL/GenBank/DDBJ whole genome shotgun (WGS) entry which is preliminary data.</text>
</comment>
<organism evidence="3 4">
    <name type="scientific">Candidatus Seongchinamella marina</name>
    <dbReference type="NCBI Taxonomy" id="2518990"/>
    <lineage>
        <taxon>Bacteria</taxon>
        <taxon>Pseudomonadati</taxon>
        <taxon>Pseudomonadota</taxon>
        <taxon>Gammaproteobacteria</taxon>
        <taxon>Cellvibrionales</taxon>
        <taxon>Halieaceae</taxon>
        <taxon>Seongchinamella</taxon>
    </lineage>
</organism>
<dbReference type="Gene3D" id="3.40.50.2000">
    <property type="entry name" value="Glycogen Phosphorylase B"/>
    <property type="match status" value="1"/>
</dbReference>
<keyword evidence="1" id="KW-0175">Coiled coil</keyword>
<feature type="domain" description="Glycosyl transferase family 1" evidence="2">
    <location>
        <begin position="231"/>
        <end position="317"/>
    </location>
</feature>
<dbReference type="Proteomes" id="UP001143307">
    <property type="component" value="Unassembled WGS sequence"/>
</dbReference>
<feature type="coiled-coil region" evidence="1">
    <location>
        <begin position="368"/>
        <end position="402"/>
    </location>
</feature>
<evidence type="ECO:0000259" key="2">
    <source>
        <dbReference type="Pfam" id="PF00534"/>
    </source>
</evidence>
<evidence type="ECO:0000313" key="3">
    <source>
        <dbReference type="EMBL" id="MCX2973590.1"/>
    </source>
</evidence>
<proteinExistence type="predicted"/>
<dbReference type="InterPro" id="IPR001296">
    <property type="entry name" value="Glyco_trans_1"/>
</dbReference>
<dbReference type="RefSeq" id="WP_279252486.1">
    <property type="nucleotide sequence ID" value="NZ_SHNP01000003.1"/>
</dbReference>
<protein>
    <submittedName>
        <fullName evidence="3">Glycosyltransferase</fullName>
    </submittedName>
</protein>
<dbReference type="Pfam" id="PF00534">
    <property type="entry name" value="Glycos_transf_1"/>
    <property type="match status" value="1"/>
</dbReference>
<reference evidence="3" key="1">
    <citation type="submission" date="2019-02" db="EMBL/GenBank/DDBJ databases">
        <authorList>
            <person name="Li S.-H."/>
        </authorList>
    </citation>
    <scope>NUCLEOTIDE SEQUENCE</scope>
    <source>
        <strain evidence="3">IMCC8485</strain>
    </source>
</reference>